<evidence type="ECO:0000256" key="2">
    <source>
        <dbReference type="SAM" id="Phobius"/>
    </source>
</evidence>
<proteinExistence type="predicted"/>
<accession>A0A0R1TM19</accession>
<feature type="region of interest" description="Disordered" evidence="1">
    <location>
        <begin position="327"/>
        <end position="434"/>
    </location>
</feature>
<evidence type="ECO:0008006" key="5">
    <source>
        <dbReference type="Google" id="ProtNLM"/>
    </source>
</evidence>
<feature type="compositionally biased region" description="Polar residues" evidence="1">
    <location>
        <begin position="375"/>
        <end position="384"/>
    </location>
</feature>
<feature type="compositionally biased region" description="Basic residues" evidence="1">
    <location>
        <begin position="100"/>
        <end position="117"/>
    </location>
</feature>
<feature type="compositionally biased region" description="Polar residues" evidence="1">
    <location>
        <begin position="406"/>
        <end position="422"/>
    </location>
</feature>
<keyword evidence="2" id="KW-0812">Transmembrane</keyword>
<feature type="compositionally biased region" description="Acidic residues" evidence="1">
    <location>
        <begin position="331"/>
        <end position="341"/>
    </location>
</feature>
<feature type="compositionally biased region" description="Basic and acidic residues" evidence="1">
    <location>
        <begin position="1"/>
        <end position="34"/>
    </location>
</feature>
<keyword evidence="2" id="KW-1133">Transmembrane helix</keyword>
<feature type="compositionally biased region" description="Basic and acidic residues" evidence="1">
    <location>
        <begin position="48"/>
        <end position="63"/>
    </location>
</feature>
<dbReference type="AlphaFoldDB" id="A0A0R1TM19"/>
<evidence type="ECO:0000313" key="3">
    <source>
        <dbReference type="EMBL" id="KRL82481.1"/>
    </source>
</evidence>
<dbReference type="Proteomes" id="UP000051048">
    <property type="component" value="Unassembled WGS sequence"/>
</dbReference>
<dbReference type="EMBL" id="AZFH01000021">
    <property type="protein sequence ID" value="KRL82481.1"/>
    <property type="molecule type" value="Genomic_DNA"/>
</dbReference>
<keyword evidence="2" id="KW-0472">Membrane</keyword>
<sequence length="434" mass="47416">MTEKDEKTLLSRTEKRRREEEAKNAKRSAQKELIIDIFKQPSGKHSQAKKEESQKVNFDENDRISFGSTQKPEREASSEHLTSTQEAEVPVTGNAPLRRVSPHHKGHKSSKNKGGKKGGKKLLWLVLALLLVVIGGYFFLSKSNNQDVSAQEAQDIVARAFTNDQSDLTDQASQSDMNKLAAYAKSGSETSEKQKYARLAKAGKQALEDRDASQDLKDMAGLYKSSVGSDASQLKNNLSETSVETVLPTYYAKRVKFYNNLVSKADELSKLSGKVDNLYNSHGKLKQSVSEDDVKDLQDQLADYQAFAQAKTINKKLTKALKVLAKREDSAQEETSSEEVSSESSSEASSSESESSSEETIDQATEDTTTTTTTPWGSATSSNGGVARRSHSSYVPPTNPVGGSNDGNQSNKEPNVTQSVETGTDEEAIPVVDE</sequence>
<feature type="transmembrane region" description="Helical" evidence="2">
    <location>
        <begin position="122"/>
        <end position="140"/>
    </location>
</feature>
<protein>
    <recommendedName>
        <fullName evidence="5">MapZ extracellular domain-containing protein</fullName>
    </recommendedName>
</protein>
<evidence type="ECO:0000313" key="4">
    <source>
        <dbReference type="Proteomes" id="UP000051048"/>
    </source>
</evidence>
<gene>
    <name evidence="3" type="ORF">FC36_GL000923</name>
</gene>
<comment type="caution">
    <text evidence="3">The sequence shown here is derived from an EMBL/GenBank/DDBJ whole genome shotgun (WGS) entry which is preliminary data.</text>
</comment>
<feature type="region of interest" description="Disordered" evidence="1">
    <location>
        <begin position="1"/>
        <end position="117"/>
    </location>
</feature>
<reference evidence="3 4" key="1">
    <citation type="journal article" date="2015" name="Genome Announc.">
        <title>Expanding the biotechnology potential of lactobacilli through comparative genomics of 213 strains and associated genera.</title>
        <authorList>
            <person name="Sun Z."/>
            <person name="Harris H.M."/>
            <person name="McCann A."/>
            <person name="Guo C."/>
            <person name="Argimon S."/>
            <person name="Zhang W."/>
            <person name="Yang X."/>
            <person name="Jeffery I.B."/>
            <person name="Cooney J.C."/>
            <person name="Kagawa T.F."/>
            <person name="Liu W."/>
            <person name="Song Y."/>
            <person name="Salvetti E."/>
            <person name="Wrobel A."/>
            <person name="Rasinkangas P."/>
            <person name="Parkhill J."/>
            <person name="Rea M.C."/>
            <person name="O'Sullivan O."/>
            <person name="Ritari J."/>
            <person name="Douillard F.P."/>
            <person name="Paul Ross R."/>
            <person name="Yang R."/>
            <person name="Briner A.E."/>
            <person name="Felis G.E."/>
            <person name="de Vos W.M."/>
            <person name="Barrangou R."/>
            <person name="Klaenhammer T.R."/>
            <person name="Caufield P.W."/>
            <person name="Cui Y."/>
            <person name="Zhang H."/>
            <person name="O'Toole P.W."/>
        </authorList>
    </citation>
    <scope>NUCLEOTIDE SEQUENCE [LARGE SCALE GENOMIC DNA]</scope>
    <source>
        <strain evidence="3 4">DSM 15833</strain>
    </source>
</reference>
<organism evidence="3 4">
    <name type="scientific">Ligilactobacillus equi DSM 15833 = JCM 10991</name>
    <dbReference type="NCBI Taxonomy" id="1423740"/>
    <lineage>
        <taxon>Bacteria</taxon>
        <taxon>Bacillati</taxon>
        <taxon>Bacillota</taxon>
        <taxon>Bacilli</taxon>
        <taxon>Lactobacillales</taxon>
        <taxon>Lactobacillaceae</taxon>
        <taxon>Ligilactobacillus</taxon>
    </lineage>
</organism>
<name>A0A0R1TM19_9LACO</name>
<dbReference type="RefSeq" id="WP_056986705.1">
    <property type="nucleotide sequence ID" value="NZ_AZFH01000021.1"/>
</dbReference>
<feature type="compositionally biased region" description="Acidic residues" evidence="1">
    <location>
        <begin position="423"/>
        <end position="434"/>
    </location>
</feature>
<dbReference type="STRING" id="1423740.FC36_GL000923"/>
<feature type="compositionally biased region" description="Acidic residues" evidence="1">
    <location>
        <begin position="355"/>
        <end position="365"/>
    </location>
</feature>
<evidence type="ECO:0000256" key="1">
    <source>
        <dbReference type="SAM" id="MobiDB-lite"/>
    </source>
</evidence>
<dbReference type="PATRIC" id="fig|1423740.3.peg.992"/>
<feature type="compositionally biased region" description="Low complexity" evidence="1">
    <location>
        <begin position="342"/>
        <end position="354"/>
    </location>
</feature>